<gene>
    <name evidence="1" type="ORF">ACFOZ9_01265</name>
</gene>
<sequence>MPMYELIPTEAVTEVEATSFVGGHPHLPSTLALPTCAKCEEPLTFFYQVAFPEGHPWAPRSLAVFACTSTWHPDDLIPPLLPQRRDVVVPEGFLNSYQTTFRLLVFPTRTAVLREDYVPRVQFMAWRLDQARSVAVTKSKVGGEPTWCMGRENPASYAGRPLVFLMQLAGHFAFERLPGALPMARDPQFARLLPPSPRYDLFVGNVVYLWGTNDEGPEAVYALVQRP</sequence>
<dbReference type="RefSeq" id="WP_380035380.1">
    <property type="nucleotide sequence ID" value="NZ_JBHSEH010000004.1"/>
</dbReference>
<evidence type="ECO:0000313" key="2">
    <source>
        <dbReference type="Proteomes" id="UP001595998"/>
    </source>
</evidence>
<protein>
    <recommendedName>
        <fullName evidence="3">DUF1963 domain-containing protein</fullName>
    </recommendedName>
</protein>
<reference evidence="2" key="1">
    <citation type="journal article" date="2019" name="Int. J. Syst. Evol. Microbiol.">
        <title>The Global Catalogue of Microorganisms (GCM) 10K type strain sequencing project: providing services to taxonomists for standard genome sequencing and annotation.</title>
        <authorList>
            <consortium name="The Broad Institute Genomics Platform"/>
            <consortium name="The Broad Institute Genome Sequencing Center for Infectious Disease"/>
            <person name="Wu L."/>
            <person name="Ma J."/>
        </authorList>
    </citation>
    <scope>NUCLEOTIDE SEQUENCE [LARGE SCALE GENOMIC DNA]</scope>
    <source>
        <strain evidence="2">CCUG 56029</strain>
    </source>
</reference>
<dbReference type="EMBL" id="JBHSEH010000004">
    <property type="protein sequence ID" value="MFC4424821.1"/>
    <property type="molecule type" value="Genomic_DNA"/>
</dbReference>
<keyword evidence="2" id="KW-1185">Reference proteome</keyword>
<dbReference type="Proteomes" id="UP001595998">
    <property type="component" value="Unassembled WGS sequence"/>
</dbReference>
<name>A0ABV8XIW1_9DEIO</name>
<dbReference type="InterPro" id="IPR035948">
    <property type="entry name" value="YwqG-like_sf"/>
</dbReference>
<organism evidence="1 2">
    <name type="scientific">Deinococcus navajonensis</name>
    <dbReference type="NCBI Taxonomy" id="309884"/>
    <lineage>
        <taxon>Bacteria</taxon>
        <taxon>Thermotogati</taxon>
        <taxon>Deinococcota</taxon>
        <taxon>Deinococci</taxon>
        <taxon>Deinococcales</taxon>
        <taxon>Deinococcaceae</taxon>
        <taxon>Deinococcus</taxon>
    </lineage>
</organism>
<evidence type="ECO:0008006" key="3">
    <source>
        <dbReference type="Google" id="ProtNLM"/>
    </source>
</evidence>
<dbReference type="SUPFAM" id="SSF103032">
    <property type="entry name" value="Hypothetical protein YwqG"/>
    <property type="match status" value="1"/>
</dbReference>
<comment type="caution">
    <text evidence="1">The sequence shown here is derived from an EMBL/GenBank/DDBJ whole genome shotgun (WGS) entry which is preliminary data.</text>
</comment>
<proteinExistence type="predicted"/>
<evidence type="ECO:0000313" key="1">
    <source>
        <dbReference type="EMBL" id="MFC4424821.1"/>
    </source>
</evidence>
<accession>A0ABV8XIW1</accession>